<keyword evidence="1" id="KW-0805">Transcription regulation</keyword>
<keyword evidence="6" id="KW-1185">Reference proteome</keyword>
<dbReference type="AlphaFoldDB" id="A0A4Q7ZTN9"/>
<gene>
    <name evidence="5" type="ORF">EV385_5899</name>
</gene>
<dbReference type="EMBL" id="SHKY01000001">
    <property type="protein sequence ID" value="RZU53963.1"/>
    <property type="molecule type" value="Genomic_DNA"/>
</dbReference>
<keyword evidence="3" id="KW-0804">Transcription</keyword>
<feature type="domain" description="HTH araC/xylS-type" evidence="4">
    <location>
        <begin position="225"/>
        <end position="327"/>
    </location>
</feature>
<dbReference type="InterPro" id="IPR050204">
    <property type="entry name" value="AraC_XylS_family_regulators"/>
</dbReference>
<dbReference type="SMART" id="SM00342">
    <property type="entry name" value="HTH_ARAC"/>
    <property type="match status" value="1"/>
</dbReference>
<evidence type="ECO:0000313" key="6">
    <source>
        <dbReference type="Proteomes" id="UP000292564"/>
    </source>
</evidence>
<dbReference type="GO" id="GO:0043565">
    <property type="term" value="F:sequence-specific DNA binding"/>
    <property type="evidence" value="ECO:0007669"/>
    <property type="project" value="InterPro"/>
</dbReference>
<organism evidence="5 6">
    <name type="scientific">Krasilnikovia cinnamomea</name>
    <dbReference type="NCBI Taxonomy" id="349313"/>
    <lineage>
        <taxon>Bacteria</taxon>
        <taxon>Bacillati</taxon>
        <taxon>Actinomycetota</taxon>
        <taxon>Actinomycetes</taxon>
        <taxon>Micromonosporales</taxon>
        <taxon>Micromonosporaceae</taxon>
        <taxon>Krasilnikovia</taxon>
    </lineage>
</organism>
<dbReference type="InterPro" id="IPR009057">
    <property type="entry name" value="Homeodomain-like_sf"/>
</dbReference>
<sequence>MPPPETTAGQPDRIAVEFATTDPDRAQSYLTSAYDATMTINGDRRTYQFRHVRLGGGAFHLDTLEHRAATEYRCGPVAAVVVGRVHRGMRTDLDLDEQFGPGDLGLHAHTDRPYHVRQESVLESVVSLPPGAVSDAARNHPDGPPPALSFTAMRPIHPADTRRWVHVVDYVTNTLLDAPAFITHPLLVGPFTRLLAATLLTTFPNSCMPEPRHHDRTDATEATLARAIAYVDANADLDISSVDIARAARVTVRAVQLAFRRHLGTTPLGYLRSVRLDRAHQQLRDALPGDGTTVAGVAARWGYADARRFTTSYRRAYGRAPNHTLRR</sequence>
<dbReference type="InterPro" id="IPR018060">
    <property type="entry name" value="HTH_AraC"/>
</dbReference>
<dbReference type="PANTHER" id="PTHR46796">
    <property type="entry name" value="HTH-TYPE TRANSCRIPTIONAL ACTIVATOR RHAS-RELATED"/>
    <property type="match status" value="1"/>
</dbReference>
<name>A0A4Q7ZTN9_9ACTN</name>
<keyword evidence="2" id="KW-0238">DNA-binding</keyword>
<evidence type="ECO:0000259" key="4">
    <source>
        <dbReference type="PROSITE" id="PS01124"/>
    </source>
</evidence>
<evidence type="ECO:0000256" key="1">
    <source>
        <dbReference type="ARBA" id="ARBA00023015"/>
    </source>
</evidence>
<dbReference type="RefSeq" id="WP_130512395.1">
    <property type="nucleotide sequence ID" value="NZ_SHKY01000001.1"/>
</dbReference>
<comment type="caution">
    <text evidence="5">The sequence shown here is derived from an EMBL/GenBank/DDBJ whole genome shotgun (WGS) entry which is preliminary data.</text>
</comment>
<dbReference type="Pfam" id="PF12833">
    <property type="entry name" value="HTH_18"/>
    <property type="match status" value="1"/>
</dbReference>
<dbReference type="GO" id="GO:0003700">
    <property type="term" value="F:DNA-binding transcription factor activity"/>
    <property type="evidence" value="ECO:0007669"/>
    <property type="project" value="InterPro"/>
</dbReference>
<dbReference type="SUPFAM" id="SSF46689">
    <property type="entry name" value="Homeodomain-like"/>
    <property type="match status" value="2"/>
</dbReference>
<dbReference type="PANTHER" id="PTHR46796:SF12">
    <property type="entry name" value="HTH-TYPE DNA-BINDING TRANSCRIPTIONAL ACTIVATOR EUTR"/>
    <property type="match status" value="1"/>
</dbReference>
<dbReference type="PROSITE" id="PS01124">
    <property type="entry name" value="HTH_ARAC_FAMILY_2"/>
    <property type="match status" value="1"/>
</dbReference>
<evidence type="ECO:0000256" key="3">
    <source>
        <dbReference type="ARBA" id="ARBA00023163"/>
    </source>
</evidence>
<reference evidence="5 6" key="1">
    <citation type="submission" date="2019-02" db="EMBL/GenBank/DDBJ databases">
        <title>Sequencing the genomes of 1000 actinobacteria strains.</title>
        <authorList>
            <person name="Klenk H.-P."/>
        </authorList>
    </citation>
    <scope>NUCLEOTIDE SEQUENCE [LARGE SCALE GENOMIC DNA]</scope>
    <source>
        <strain evidence="5 6">DSM 45162</strain>
    </source>
</reference>
<protein>
    <submittedName>
        <fullName evidence="5">Helix-turn-helix protein</fullName>
    </submittedName>
</protein>
<dbReference type="Proteomes" id="UP000292564">
    <property type="component" value="Unassembled WGS sequence"/>
</dbReference>
<accession>A0A4Q7ZTN9</accession>
<evidence type="ECO:0000256" key="2">
    <source>
        <dbReference type="ARBA" id="ARBA00023125"/>
    </source>
</evidence>
<dbReference type="Gene3D" id="1.10.10.60">
    <property type="entry name" value="Homeodomain-like"/>
    <property type="match status" value="1"/>
</dbReference>
<proteinExistence type="predicted"/>
<dbReference type="OrthoDB" id="34150at2"/>
<evidence type="ECO:0000313" key="5">
    <source>
        <dbReference type="EMBL" id="RZU53963.1"/>
    </source>
</evidence>